<feature type="region of interest" description="Disordered" evidence="1">
    <location>
        <begin position="27"/>
        <end position="237"/>
    </location>
</feature>
<proteinExistence type="predicted"/>
<organism evidence="2 3">
    <name type="scientific">Tanacetum coccineum</name>
    <dbReference type="NCBI Taxonomy" id="301880"/>
    <lineage>
        <taxon>Eukaryota</taxon>
        <taxon>Viridiplantae</taxon>
        <taxon>Streptophyta</taxon>
        <taxon>Embryophyta</taxon>
        <taxon>Tracheophyta</taxon>
        <taxon>Spermatophyta</taxon>
        <taxon>Magnoliopsida</taxon>
        <taxon>eudicotyledons</taxon>
        <taxon>Gunneridae</taxon>
        <taxon>Pentapetalae</taxon>
        <taxon>asterids</taxon>
        <taxon>campanulids</taxon>
        <taxon>Asterales</taxon>
        <taxon>Asteraceae</taxon>
        <taxon>Asteroideae</taxon>
        <taxon>Anthemideae</taxon>
        <taxon>Anthemidinae</taxon>
        <taxon>Tanacetum</taxon>
    </lineage>
</organism>
<evidence type="ECO:0000256" key="1">
    <source>
        <dbReference type="SAM" id="MobiDB-lite"/>
    </source>
</evidence>
<reference evidence="2" key="1">
    <citation type="journal article" date="2022" name="Int. J. Mol. Sci.">
        <title>Draft Genome of Tanacetum Coccineum: Genomic Comparison of Closely Related Tanacetum-Family Plants.</title>
        <authorList>
            <person name="Yamashiro T."/>
            <person name="Shiraishi A."/>
            <person name="Nakayama K."/>
            <person name="Satake H."/>
        </authorList>
    </citation>
    <scope>NUCLEOTIDE SEQUENCE</scope>
</reference>
<comment type="caution">
    <text evidence="2">The sequence shown here is derived from an EMBL/GenBank/DDBJ whole genome shotgun (WGS) entry which is preliminary data.</text>
</comment>
<feature type="region of interest" description="Disordered" evidence="1">
    <location>
        <begin position="346"/>
        <end position="383"/>
    </location>
</feature>
<dbReference type="Proteomes" id="UP001151760">
    <property type="component" value="Unassembled WGS sequence"/>
</dbReference>
<gene>
    <name evidence="2" type="ORF">Tco_1005990</name>
</gene>
<protein>
    <submittedName>
        <fullName evidence="2">Uncharacterized protein</fullName>
    </submittedName>
</protein>
<feature type="compositionally biased region" description="Acidic residues" evidence="1">
    <location>
        <begin position="155"/>
        <end position="168"/>
    </location>
</feature>
<accession>A0ABQ5FIE2</accession>
<dbReference type="EMBL" id="BQNB010017378">
    <property type="protein sequence ID" value="GJT62457.1"/>
    <property type="molecule type" value="Genomic_DNA"/>
</dbReference>
<name>A0ABQ5FIE2_9ASTR</name>
<feature type="compositionally biased region" description="Basic and acidic residues" evidence="1">
    <location>
        <begin position="125"/>
        <end position="142"/>
    </location>
</feature>
<reference evidence="2" key="2">
    <citation type="submission" date="2022-01" db="EMBL/GenBank/DDBJ databases">
        <authorList>
            <person name="Yamashiro T."/>
            <person name="Shiraishi A."/>
            <person name="Satake H."/>
            <person name="Nakayama K."/>
        </authorList>
    </citation>
    <scope>NUCLEOTIDE SEQUENCE</scope>
</reference>
<feature type="compositionally biased region" description="Basic and acidic residues" evidence="1">
    <location>
        <begin position="169"/>
        <end position="189"/>
    </location>
</feature>
<feature type="compositionally biased region" description="Low complexity" evidence="1">
    <location>
        <begin position="224"/>
        <end position="237"/>
    </location>
</feature>
<feature type="compositionally biased region" description="Polar residues" evidence="1">
    <location>
        <begin position="66"/>
        <end position="81"/>
    </location>
</feature>
<feature type="compositionally biased region" description="Basic and acidic residues" evidence="1">
    <location>
        <begin position="197"/>
        <end position="223"/>
    </location>
</feature>
<evidence type="ECO:0000313" key="3">
    <source>
        <dbReference type="Proteomes" id="UP001151760"/>
    </source>
</evidence>
<sequence length="383" mass="41779">MSADDNVISDDHDAALELAKSISQTEAEEAEAARKVHATHARIVTESVSESAKKKSGGRSPKSIVIQDTLSAPKSKPTTSKAKLKGASSLTPAEQDAANIMQALKGSKKDKQKTTSEGTGTKPVVPDKDKDITEEKDEKIGDADDEGDDHVSDAQDVDDEDVETESDKDDIYKYKICMRKDEDVEMKDVEVEEIDKGEEKVTDAAKEEAEKTSEAKDDTKKTELPPSSSSLSIQSPSLQKIPVSVIPETINLPPIPSIVTKTPITTADPSPQVTPIISTVQQTTTPIPTPTITTDAPTITLMFLNPMHSLMLNLRVAKLEKDVFELKTIDHSSEALTVLQSYAPTHLPELTKKQTPTAEQEYEKSPSDILKIKKEQVEKQKKP</sequence>
<keyword evidence="3" id="KW-1185">Reference proteome</keyword>
<evidence type="ECO:0000313" key="2">
    <source>
        <dbReference type="EMBL" id="GJT62457.1"/>
    </source>
</evidence>
<feature type="compositionally biased region" description="Basic and acidic residues" evidence="1">
    <location>
        <begin position="361"/>
        <end position="383"/>
    </location>
</feature>